<dbReference type="Proteomes" id="UP000295146">
    <property type="component" value="Unassembled WGS sequence"/>
</dbReference>
<keyword evidence="1" id="KW-0812">Transmembrane</keyword>
<evidence type="ECO:0000313" key="2">
    <source>
        <dbReference type="EMBL" id="TDW65882.1"/>
    </source>
</evidence>
<dbReference type="RefSeq" id="WP_134107393.1">
    <property type="nucleotide sequence ID" value="NZ_SODP01000003.1"/>
</dbReference>
<keyword evidence="3" id="KW-1185">Reference proteome</keyword>
<protein>
    <recommendedName>
        <fullName evidence="4">DUF2306 domain-containing protein</fullName>
    </recommendedName>
</protein>
<accession>A0A4R8BVR1</accession>
<proteinExistence type="predicted"/>
<dbReference type="OrthoDB" id="3828106at2"/>
<feature type="transmembrane region" description="Helical" evidence="1">
    <location>
        <begin position="95"/>
        <end position="113"/>
    </location>
</feature>
<name>A0A4R8BVR1_9ACTN</name>
<evidence type="ECO:0000256" key="1">
    <source>
        <dbReference type="SAM" id="Phobius"/>
    </source>
</evidence>
<sequence length="153" mass="17118">MRDIALILHVVAGILAMLFGPLAIVLTLRRRGLNWAGEVYHWTIALVCLTALVMVPYDWSRLWYFWPITIASYLFVYLGQRSAEAPGGLWYRGVLRGYGGGWIALWTAVAVVGLPHHPWTWAIPIVVGSTVIEWLCFNPSPAWTREPQAGATS</sequence>
<dbReference type="AlphaFoldDB" id="A0A4R8BVR1"/>
<organism evidence="2 3">
    <name type="scientific">Kribbella pratensis</name>
    <dbReference type="NCBI Taxonomy" id="2512112"/>
    <lineage>
        <taxon>Bacteria</taxon>
        <taxon>Bacillati</taxon>
        <taxon>Actinomycetota</taxon>
        <taxon>Actinomycetes</taxon>
        <taxon>Propionibacteriales</taxon>
        <taxon>Kribbellaceae</taxon>
        <taxon>Kribbella</taxon>
    </lineage>
</organism>
<gene>
    <name evidence="2" type="ORF">EV653_5897</name>
</gene>
<feature type="transmembrane region" description="Helical" evidence="1">
    <location>
        <begin position="39"/>
        <end position="57"/>
    </location>
</feature>
<comment type="caution">
    <text evidence="2">The sequence shown here is derived from an EMBL/GenBank/DDBJ whole genome shotgun (WGS) entry which is preliminary data.</text>
</comment>
<keyword evidence="1" id="KW-0472">Membrane</keyword>
<feature type="transmembrane region" description="Helical" evidence="1">
    <location>
        <begin position="63"/>
        <end position="83"/>
    </location>
</feature>
<feature type="transmembrane region" description="Helical" evidence="1">
    <location>
        <begin position="6"/>
        <end position="27"/>
    </location>
</feature>
<dbReference type="EMBL" id="SODP01000003">
    <property type="protein sequence ID" value="TDW65882.1"/>
    <property type="molecule type" value="Genomic_DNA"/>
</dbReference>
<evidence type="ECO:0000313" key="3">
    <source>
        <dbReference type="Proteomes" id="UP000295146"/>
    </source>
</evidence>
<reference evidence="2 3" key="1">
    <citation type="submission" date="2019-03" db="EMBL/GenBank/DDBJ databases">
        <title>Genomic Encyclopedia of Type Strains, Phase III (KMG-III): the genomes of soil and plant-associated and newly described type strains.</title>
        <authorList>
            <person name="Whitman W."/>
        </authorList>
    </citation>
    <scope>NUCLEOTIDE SEQUENCE [LARGE SCALE GENOMIC DNA]</scope>
    <source>
        <strain evidence="2 3">VKM Ac-2573</strain>
    </source>
</reference>
<keyword evidence="1" id="KW-1133">Transmembrane helix</keyword>
<evidence type="ECO:0008006" key="4">
    <source>
        <dbReference type="Google" id="ProtNLM"/>
    </source>
</evidence>
<feature type="transmembrane region" description="Helical" evidence="1">
    <location>
        <begin position="119"/>
        <end position="137"/>
    </location>
</feature>